<feature type="transmembrane region" description="Helical" evidence="11">
    <location>
        <begin position="26"/>
        <end position="47"/>
    </location>
</feature>
<keyword evidence="5 11" id="KW-0812">Transmembrane</keyword>
<dbReference type="GO" id="GO:0042777">
    <property type="term" value="P:proton motive force-driven plasma membrane ATP synthesis"/>
    <property type="evidence" value="ECO:0007669"/>
    <property type="project" value="TreeGrafter"/>
</dbReference>
<evidence type="ECO:0000256" key="1">
    <source>
        <dbReference type="ARBA" id="ARBA00004141"/>
    </source>
</evidence>
<dbReference type="PANTHER" id="PTHR42823:SF3">
    <property type="entry name" value="ATP SYNTHASE SUBUNIT A, CHLOROPLASTIC"/>
    <property type="match status" value="1"/>
</dbReference>
<evidence type="ECO:0000256" key="9">
    <source>
        <dbReference type="ARBA" id="ARBA00023136"/>
    </source>
</evidence>
<keyword evidence="13" id="KW-1185">Reference proteome</keyword>
<sequence>MDRLFGHSNLNDRSAWGNSEFSQNPLVSLVLLTIMITLMAIALFIVIKRSKTHIAPPKIVVVVEQYVMFIDDLTNTSSEGRLDKTAPYFFSLFTFLSFGNALSIFGLAPIANSLTFVFSVTAITWIGTIFVGILFQKWQYIKEWLNPMDWIGKLSPLLSLSFRMFGNITGGTLLIILLEALLNYIWRAIFGLNGTENIAQINIISILLLPWLSLYFDIFDSVLQAFVFVILSLSYWSLSAKITQKEKSKEIVINKMKNIITN</sequence>
<dbReference type="AlphaFoldDB" id="A0A6M4JB78"/>
<comment type="similarity">
    <text evidence="2">Belongs to the ATPase A chain family.</text>
</comment>
<accession>A0A6M4JB78</accession>
<feature type="transmembrane region" description="Helical" evidence="11">
    <location>
        <begin position="198"/>
        <end position="216"/>
    </location>
</feature>
<dbReference type="RefSeq" id="WP_171113130.1">
    <property type="nucleotide sequence ID" value="NZ_CP053097.1"/>
</dbReference>
<keyword evidence="7 11" id="KW-1133">Transmembrane helix</keyword>
<feature type="transmembrane region" description="Helical" evidence="11">
    <location>
        <begin position="59"/>
        <end position="76"/>
    </location>
</feature>
<dbReference type="Proteomes" id="UP000502118">
    <property type="component" value="Chromosome"/>
</dbReference>
<dbReference type="GO" id="GO:0045259">
    <property type="term" value="C:proton-transporting ATP synthase complex"/>
    <property type="evidence" value="ECO:0007669"/>
    <property type="project" value="UniProtKB-KW"/>
</dbReference>
<dbReference type="InterPro" id="IPR045082">
    <property type="entry name" value="ATP_syn_F0_a_bact/chloroplast"/>
</dbReference>
<keyword evidence="3" id="KW-0813">Transport</keyword>
<protein>
    <submittedName>
        <fullName evidence="12">F0F1 ATP synthase subunit A</fullName>
    </submittedName>
</protein>
<evidence type="ECO:0000256" key="6">
    <source>
        <dbReference type="ARBA" id="ARBA00022781"/>
    </source>
</evidence>
<dbReference type="EMBL" id="CP053097">
    <property type="protein sequence ID" value="QJR44244.1"/>
    <property type="molecule type" value="Genomic_DNA"/>
</dbReference>
<name>A0A6M4JB78_9MOLU</name>
<evidence type="ECO:0000256" key="10">
    <source>
        <dbReference type="ARBA" id="ARBA00023310"/>
    </source>
</evidence>
<evidence type="ECO:0000256" key="2">
    <source>
        <dbReference type="ARBA" id="ARBA00006810"/>
    </source>
</evidence>
<evidence type="ECO:0000256" key="5">
    <source>
        <dbReference type="ARBA" id="ARBA00022692"/>
    </source>
</evidence>
<dbReference type="SUPFAM" id="SSF81336">
    <property type="entry name" value="F1F0 ATP synthase subunit A"/>
    <property type="match status" value="1"/>
</dbReference>
<dbReference type="GO" id="GO:0046933">
    <property type="term" value="F:proton-transporting ATP synthase activity, rotational mechanism"/>
    <property type="evidence" value="ECO:0007669"/>
    <property type="project" value="TreeGrafter"/>
</dbReference>
<dbReference type="InterPro" id="IPR035908">
    <property type="entry name" value="F0_ATP_A_sf"/>
</dbReference>
<comment type="subcellular location">
    <subcellularLocation>
        <location evidence="1">Membrane</location>
        <topology evidence="1">Multi-pass membrane protein</topology>
    </subcellularLocation>
</comment>
<dbReference type="PANTHER" id="PTHR42823">
    <property type="entry name" value="ATP SYNTHASE SUBUNIT A, CHLOROPLASTIC"/>
    <property type="match status" value="1"/>
</dbReference>
<organism evidence="12 13">
    <name type="scientific">Mycoplasma miroungirhinis</name>
    <dbReference type="NCBI Taxonomy" id="754516"/>
    <lineage>
        <taxon>Bacteria</taxon>
        <taxon>Bacillati</taxon>
        <taxon>Mycoplasmatota</taxon>
        <taxon>Mollicutes</taxon>
        <taxon>Mycoplasmataceae</taxon>
        <taxon>Mycoplasma</taxon>
    </lineage>
</organism>
<evidence type="ECO:0000256" key="11">
    <source>
        <dbReference type="SAM" id="Phobius"/>
    </source>
</evidence>
<gene>
    <name evidence="12" type="ORF">HLA92_02250</name>
</gene>
<feature type="transmembrane region" description="Helical" evidence="11">
    <location>
        <begin position="164"/>
        <end position="186"/>
    </location>
</feature>
<dbReference type="InterPro" id="IPR000568">
    <property type="entry name" value="ATP_synth_F0_asu"/>
</dbReference>
<keyword evidence="10" id="KW-0066">ATP synthesis</keyword>
<dbReference type="CDD" id="cd00310">
    <property type="entry name" value="ATP-synt_Fo_a_6"/>
    <property type="match status" value="1"/>
</dbReference>
<dbReference type="Pfam" id="PF00119">
    <property type="entry name" value="ATP-synt_A"/>
    <property type="match status" value="1"/>
</dbReference>
<keyword evidence="8" id="KW-0406">Ion transport</keyword>
<proteinExistence type="inferred from homology"/>
<feature type="transmembrane region" description="Helical" evidence="11">
    <location>
        <begin position="88"/>
        <end position="107"/>
    </location>
</feature>
<keyword evidence="9 11" id="KW-0472">Membrane</keyword>
<feature type="transmembrane region" description="Helical" evidence="11">
    <location>
        <begin position="222"/>
        <end position="238"/>
    </location>
</feature>
<evidence type="ECO:0000256" key="4">
    <source>
        <dbReference type="ARBA" id="ARBA00022547"/>
    </source>
</evidence>
<evidence type="ECO:0000313" key="12">
    <source>
        <dbReference type="EMBL" id="QJR44244.1"/>
    </source>
</evidence>
<feature type="transmembrane region" description="Helical" evidence="11">
    <location>
        <begin position="114"/>
        <end position="135"/>
    </location>
</feature>
<keyword evidence="4" id="KW-0138">CF(0)</keyword>
<evidence type="ECO:0000256" key="3">
    <source>
        <dbReference type="ARBA" id="ARBA00022448"/>
    </source>
</evidence>
<dbReference type="KEGG" id="mmio:HLA92_02250"/>
<dbReference type="GO" id="GO:0005886">
    <property type="term" value="C:plasma membrane"/>
    <property type="evidence" value="ECO:0007669"/>
    <property type="project" value="TreeGrafter"/>
</dbReference>
<dbReference type="NCBIfam" id="NF004487">
    <property type="entry name" value="PRK05815.3-5"/>
    <property type="match status" value="1"/>
</dbReference>
<dbReference type="Gene3D" id="1.20.120.220">
    <property type="entry name" value="ATP synthase, F0 complex, subunit A"/>
    <property type="match status" value="1"/>
</dbReference>
<evidence type="ECO:0000313" key="13">
    <source>
        <dbReference type="Proteomes" id="UP000502118"/>
    </source>
</evidence>
<evidence type="ECO:0000256" key="8">
    <source>
        <dbReference type="ARBA" id="ARBA00023065"/>
    </source>
</evidence>
<evidence type="ECO:0000256" key="7">
    <source>
        <dbReference type="ARBA" id="ARBA00022989"/>
    </source>
</evidence>
<reference evidence="12 13" key="1">
    <citation type="submission" date="2020-05" db="EMBL/GenBank/DDBJ databases">
        <title>Novel Mycoplasma species detected in Mirounga angustirostris (northern elephant seal) from the USA.</title>
        <authorList>
            <person name="Volokhov D.V."/>
        </authorList>
    </citation>
    <scope>NUCLEOTIDE SEQUENCE [LARGE SCALE GENOMIC DNA]</scope>
    <source>
        <strain evidence="12 13">Mirounga ES2806-NAS</strain>
    </source>
</reference>
<keyword evidence="6" id="KW-0375">Hydrogen ion transport</keyword>